<gene>
    <name evidence="2" type="ordered locus">Acid_5507</name>
</gene>
<dbReference type="InterPro" id="IPR011990">
    <property type="entry name" value="TPR-like_helical_dom_sf"/>
</dbReference>
<sequence length="456" mass="51551" precursor="true">MFRAALFLIAAMPLCGQTAARMLALANSVRWEQSPGPSCQLHTPAQMENTATAEWTHHCAVTSGEIVRESFFYAFGEPARAVRLRVDVRPLDESPATTAALQIELRRRLTARFGAPAHEPEMMEIGFRHLRYGQPVNGDHWQGAGLHYFLHANQYPGPMGMRHGVQLIVITDRLFAERQKDALILRVEGISGETREEDDPVRTRLKARIGEPYTRPMHAQGRTVAERQRILRESLQDLATLLRESDRAGRPRRALYLLAAHQVTNKLSQMTDDPAPLRRLLSGYGAKVGGQTHQGGLAYAGDLLWRVWREFPETEAGELAFLQLERGGWTTSSGEDCPKNPDLFLDVIERGEKFLADHPSTDFRKEVTYLLAVANESWWSTSNAARDDPWVNAPPYPHRAQNARQSEAARLRAIHYYQELLRLAPDSPEAASALRRIPRLELKLDTGQRRFFCSYC</sequence>
<dbReference type="AlphaFoldDB" id="Q01V61"/>
<dbReference type="STRING" id="234267.Acid_5507"/>
<feature type="chain" id="PRO_5004162716" evidence="1">
    <location>
        <begin position="21"/>
        <end position="456"/>
    </location>
</feature>
<proteinExistence type="predicted"/>
<reference evidence="2" key="1">
    <citation type="submission" date="2006-10" db="EMBL/GenBank/DDBJ databases">
        <title>Complete sequence of Solibacter usitatus Ellin6076.</title>
        <authorList>
            <consortium name="US DOE Joint Genome Institute"/>
            <person name="Copeland A."/>
            <person name="Lucas S."/>
            <person name="Lapidus A."/>
            <person name="Barry K."/>
            <person name="Detter J.C."/>
            <person name="Glavina del Rio T."/>
            <person name="Hammon N."/>
            <person name="Israni S."/>
            <person name="Dalin E."/>
            <person name="Tice H."/>
            <person name="Pitluck S."/>
            <person name="Thompson L.S."/>
            <person name="Brettin T."/>
            <person name="Bruce D."/>
            <person name="Han C."/>
            <person name="Tapia R."/>
            <person name="Gilna P."/>
            <person name="Schmutz J."/>
            <person name="Larimer F."/>
            <person name="Land M."/>
            <person name="Hauser L."/>
            <person name="Kyrpides N."/>
            <person name="Mikhailova N."/>
            <person name="Janssen P.H."/>
            <person name="Kuske C.R."/>
            <person name="Richardson P."/>
        </authorList>
    </citation>
    <scope>NUCLEOTIDE SEQUENCE</scope>
    <source>
        <strain evidence="2">Ellin6076</strain>
    </source>
</reference>
<organism evidence="2">
    <name type="scientific">Solibacter usitatus (strain Ellin6076)</name>
    <dbReference type="NCBI Taxonomy" id="234267"/>
    <lineage>
        <taxon>Bacteria</taxon>
        <taxon>Pseudomonadati</taxon>
        <taxon>Acidobacteriota</taxon>
        <taxon>Terriglobia</taxon>
        <taxon>Bryobacterales</taxon>
        <taxon>Solibacteraceae</taxon>
        <taxon>Candidatus Solibacter</taxon>
    </lineage>
</organism>
<feature type="signal peptide" evidence="1">
    <location>
        <begin position="1"/>
        <end position="20"/>
    </location>
</feature>
<dbReference type="Gene3D" id="1.25.40.10">
    <property type="entry name" value="Tetratricopeptide repeat domain"/>
    <property type="match status" value="1"/>
</dbReference>
<evidence type="ECO:0000313" key="2">
    <source>
        <dbReference type="EMBL" id="ABJ86454.1"/>
    </source>
</evidence>
<dbReference type="EMBL" id="CP000473">
    <property type="protein sequence ID" value="ABJ86454.1"/>
    <property type="molecule type" value="Genomic_DNA"/>
</dbReference>
<dbReference type="OrthoDB" id="9770761at2"/>
<name>Q01V61_SOLUE</name>
<evidence type="ECO:0000256" key="1">
    <source>
        <dbReference type="SAM" id="SignalP"/>
    </source>
</evidence>
<dbReference type="HOGENOM" id="CLU_599775_0_0_0"/>
<dbReference type="InParanoid" id="Q01V61"/>
<accession>Q01V61</accession>
<protein>
    <submittedName>
        <fullName evidence="2">Uncharacterized protein</fullName>
    </submittedName>
</protein>
<keyword evidence="1" id="KW-0732">Signal</keyword>
<dbReference type="KEGG" id="sus:Acid_5507"/>